<evidence type="ECO:0000313" key="3">
    <source>
        <dbReference type="Proteomes" id="UP000756132"/>
    </source>
</evidence>
<evidence type="ECO:0000256" key="1">
    <source>
        <dbReference type="SAM" id="MobiDB-lite"/>
    </source>
</evidence>
<dbReference type="RefSeq" id="XP_047757855.1">
    <property type="nucleotide sequence ID" value="XM_047901579.1"/>
</dbReference>
<reference evidence="2" key="1">
    <citation type="submission" date="2021-12" db="EMBL/GenBank/DDBJ databases">
        <authorList>
            <person name="Zaccaron A."/>
            <person name="Stergiopoulos I."/>
        </authorList>
    </citation>
    <scope>NUCLEOTIDE SEQUENCE</scope>
    <source>
        <strain evidence="2">Race5_Kim</strain>
    </source>
</reference>
<keyword evidence="3" id="KW-1185">Reference proteome</keyword>
<sequence>MNGAAPSLSVPPALEHSVETQAPALTRNDTLYHATTEDAVWDELKRVCAEGRVVDYTDRLIVEQVHAAVEPLQRIGAFPGRDVIDITTDDISSYPEGILRFLKSAAHHQNHSFGYADHKVSYSLGTYRRTTPHATTVEHITLIHSDASTPMVASAADLGIMGIGISLDTDATTSRAGLSSTMSPMPSTSDAPVLQQPSIQMSHSSTLTAPLHT</sequence>
<proteinExistence type="predicted"/>
<reference evidence="2" key="2">
    <citation type="journal article" date="2022" name="Microb. Genom.">
        <title>A chromosome-scale genome assembly of the tomato pathogen Cladosporium fulvum reveals a compartmentalized genome architecture and the presence of a dispensable chromosome.</title>
        <authorList>
            <person name="Zaccaron A.Z."/>
            <person name="Chen L.H."/>
            <person name="Samaras A."/>
            <person name="Stergiopoulos I."/>
        </authorList>
    </citation>
    <scope>NUCLEOTIDE SEQUENCE</scope>
    <source>
        <strain evidence="2">Race5_Kim</strain>
    </source>
</reference>
<protein>
    <submittedName>
        <fullName evidence="2">Uncharacterized protein</fullName>
    </submittedName>
</protein>
<dbReference type="GeneID" id="71982309"/>
<dbReference type="AlphaFoldDB" id="A0A9Q8L9V9"/>
<organism evidence="2 3">
    <name type="scientific">Passalora fulva</name>
    <name type="common">Tomato leaf mold</name>
    <name type="synonym">Cladosporium fulvum</name>
    <dbReference type="NCBI Taxonomy" id="5499"/>
    <lineage>
        <taxon>Eukaryota</taxon>
        <taxon>Fungi</taxon>
        <taxon>Dikarya</taxon>
        <taxon>Ascomycota</taxon>
        <taxon>Pezizomycotina</taxon>
        <taxon>Dothideomycetes</taxon>
        <taxon>Dothideomycetidae</taxon>
        <taxon>Mycosphaerellales</taxon>
        <taxon>Mycosphaerellaceae</taxon>
        <taxon>Fulvia</taxon>
    </lineage>
</organism>
<accession>A0A9Q8L9V9</accession>
<evidence type="ECO:0000313" key="2">
    <source>
        <dbReference type="EMBL" id="UJO13489.1"/>
    </source>
</evidence>
<dbReference type="EMBL" id="CP090164">
    <property type="protein sequence ID" value="UJO13489.1"/>
    <property type="molecule type" value="Genomic_DNA"/>
</dbReference>
<feature type="region of interest" description="Disordered" evidence="1">
    <location>
        <begin position="174"/>
        <end position="193"/>
    </location>
</feature>
<name>A0A9Q8L9V9_PASFU</name>
<dbReference type="KEGG" id="ffu:CLAFUR5_02431"/>
<feature type="compositionally biased region" description="Low complexity" evidence="1">
    <location>
        <begin position="179"/>
        <end position="189"/>
    </location>
</feature>
<gene>
    <name evidence="2" type="ORF">CLAFUR5_02431</name>
</gene>
<dbReference type="Proteomes" id="UP000756132">
    <property type="component" value="Chromosome 2"/>
</dbReference>